<dbReference type="PANTHER" id="PTHR30154">
    <property type="entry name" value="LEUCINE-RESPONSIVE REGULATORY PROTEIN"/>
    <property type="match status" value="1"/>
</dbReference>
<dbReference type="SUPFAM" id="SSF54909">
    <property type="entry name" value="Dimeric alpha+beta barrel"/>
    <property type="match status" value="1"/>
</dbReference>
<comment type="caution">
    <text evidence="5">The sequence shown here is derived from an EMBL/GenBank/DDBJ whole genome shotgun (WGS) entry which is preliminary data.</text>
</comment>
<dbReference type="Gene3D" id="1.10.10.10">
    <property type="entry name" value="Winged helix-like DNA-binding domain superfamily/Winged helix DNA-binding domain"/>
    <property type="match status" value="1"/>
</dbReference>
<protein>
    <submittedName>
        <fullName evidence="5">AsnC family transcriptional regulator</fullName>
    </submittedName>
</protein>
<organism evidence="5 6">
    <name type="scientific">Asanoa ferruginea</name>
    <dbReference type="NCBI Taxonomy" id="53367"/>
    <lineage>
        <taxon>Bacteria</taxon>
        <taxon>Bacillati</taxon>
        <taxon>Actinomycetota</taxon>
        <taxon>Actinomycetes</taxon>
        <taxon>Micromonosporales</taxon>
        <taxon>Micromonosporaceae</taxon>
        <taxon>Asanoa</taxon>
    </lineage>
</organism>
<keyword evidence="1" id="KW-0805">Transcription regulation</keyword>
<dbReference type="AlphaFoldDB" id="A0A3E0A0C4"/>
<gene>
    <name evidence="5" type="ORF">DFJ67_8439</name>
</gene>
<dbReference type="OrthoDB" id="4411089at2"/>
<dbReference type="RefSeq" id="WP_116075252.1">
    <property type="nucleotide sequence ID" value="NZ_BONB01000005.1"/>
</dbReference>
<dbReference type="Pfam" id="PF01037">
    <property type="entry name" value="AsnC_trans_reg"/>
    <property type="match status" value="1"/>
</dbReference>
<dbReference type="PRINTS" id="PR00033">
    <property type="entry name" value="HTHASNC"/>
</dbReference>
<evidence type="ECO:0000259" key="4">
    <source>
        <dbReference type="PROSITE" id="PS50956"/>
    </source>
</evidence>
<dbReference type="SUPFAM" id="SSF46785">
    <property type="entry name" value="Winged helix' DNA-binding domain"/>
    <property type="match status" value="1"/>
</dbReference>
<sequence length="192" mass="20833">MVAAVLLDSGVTEDARKKRSPLAAIADVVSTPVPPAALDAIDLRLLELLVQDARTSQRGLARELQMSPPAVGDRIARLERLGVIRGYRADIDWGALGFPMQVFLSVIAATDQAAIIRALHAIPEVEEVSVVTGSIDLLARLRVRDQAHLRAILLEGIWQIPGVSRTETLLSLAETPRKDFVNGLIAELRENP</sequence>
<dbReference type="InterPro" id="IPR036388">
    <property type="entry name" value="WH-like_DNA-bd_sf"/>
</dbReference>
<evidence type="ECO:0000313" key="5">
    <source>
        <dbReference type="EMBL" id="REG02345.1"/>
    </source>
</evidence>
<dbReference type="GO" id="GO:0005829">
    <property type="term" value="C:cytosol"/>
    <property type="evidence" value="ECO:0007669"/>
    <property type="project" value="TreeGrafter"/>
</dbReference>
<dbReference type="Proteomes" id="UP000256913">
    <property type="component" value="Unassembled WGS sequence"/>
</dbReference>
<dbReference type="GO" id="GO:0043565">
    <property type="term" value="F:sequence-specific DNA binding"/>
    <property type="evidence" value="ECO:0007669"/>
    <property type="project" value="InterPro"/>
</dbReference>
<dbReference type="SMART" id="SM00344">
    <property type="entry name" value="HTH_ASNC"/>
    <property type="match status" value="1"/>
</dbReference>
<dbReference type="InterPro" id="IPR036390">
    <property type="entry name" value="WH_DNA-bd_sf"/>
</dbReference>
<dbReference type="PROSITE" id="PS50956">
    <property type="entry name" value="HTH_ASNC_2"/>
    <property type="match status" value="1"/>
</dbReference>
<keyword evidence="6" id="KW-1185">Reference proteome</keyword>
<evidence type="ECO:0000313" key="6">
    <source>
        <dbReference type="Proteomes" id="UP000256913"/>
    </source>
</evidence>
<reference evidence="5 6" key="1">
    <citation type="submission" date="2018-08" db="EMBL/GenBank/DDBJ databases">
        <title>Sequencing the genomes of 1000 actinobacteria strains.</title>
        <authorList>
            <person name="Klenk H.-P."/>
        </authorList>
    </citation>
    <scope>NUCLEOTIDE SEQUENCE [LARGE SCALE GENOMIC DNA]</scope>
    <source>
        <strain evidence="5 6">DSM 44099</strain>
    </source>
</reference>
<dbReference type="EMBL" id="QUMQ01000001">
    <property type="protein sequence ID" value="REG02345.1"/>
    <property type="molecule type" value="Genomic_DNA"/>
</dbReference>
<name>A0A3E0A0C4_9ACTN</name>
<dbReference type="Gene3D" id="3.30.70.920">
    <property type="match status" value="1"/>
</dbReference>
<dbReference type="GO" id="GO:0043200">
    <property type="term" value="P:response to amino acid"/>
    <property type="evidence" value="ECO:0007669"/>
    <property type="project" value="TreeGrafter"/>
</dbReference>
<evidence type="ECO:0000256" key="2">
    <source>
        <dbReference type="ARBA" id="ARBA00023125"/>
    </source>
</evidence>
<dbReference type="PANTHER" id="PTHR30154:SF34">
    <property type="entry name" value="TRANSCRIPTIONAL REGULATOR AZLB"/>
    <property type="match status" value="1"/>
</dbReference>
<evidence type="ECO:0000256" key="3">
    <source>
        <dbReference type="ARBA" id="ARBA00023163"/>
    </source>
</evidence>
<dbReference type="InterPro" id="IPR000485">
    <property type="entry name" value="AsnC-type_HTH_dom"/>
</dbReference>
<feature type="domain" description="HTH asnC-type" evidence="4">
    <location>
        <begin position="38"/>
        <end position="99"/>
    </location>
</feature>
<dbReference type="InterPro" id="IPR019887">
    <property type="entry name" value="Tscrpt_reg_AsnC/Lrp_C"/>
</dbReference>
<dbReference type="InterPro" id="IPR011008">
    <property type="entry name" value="Dimeric_a/b-barrel"/>
</dbReference>
<keyword evidence="3" id="KW-0804">Transcription</keyword>
<keyword evidence="2" id="KW-0238">DNA-binding</keyword>
<dbReference type="Pfam" id="PF13412">
    <property type="entry name" value="HTH_24"/>
    <property type="match status" value="1"/>
</dbReference>
<dbReference type="InterPro" id="IPR019888">
    <property type="entry name" value="Tscrpt_reg_AsnC-like"/>
</dbReference>
<accession>A0A3E0A0C4</accession>
<proteinExistence type="predicted"/>
<evidence type="ECO:0000256" key="1">
    <source>
        <dbReference type="ARBA" id="ARBA00023015"/>
    </source>
</evidence>